<comment type="subcellular location">
    <subcellularLocation>
        <location evidence="1">Membrane</location>
        <topology evidence="1">Multi-pass membrane protein</topology>
    </subcellularLocation>
</comment>
<dbReference type="EMBL" id="ATAM02000007">
    <property type="protein sequence ID" value="KAL0247051.1"/>
    <property type="molecule type" value="Genomic_DNA"/>
</dbReference>
<evidence type="ECO:0000313" key="7">
    <source>
        <dbReference type="Proteomes" id="UP000054399"/>
    </source>
</evidence>
<dbReference type="Proteomes" id="UP000054399">
    <property type="component" value="Unassembled WGS sequence"/>
</dbReference>
<feature type="transmembrane region" description="Helical" evidence="5">
    <location>
        <begin position="234"/>
        <end position="252"/>
    </location>
</feature>
<dbReference type="PANTHER" id="PTHR31465">
    <property type="entry name" value="PROTEIN RTA1-RELATED"/>
    <property type="match status" value="1"/>
</dbReference>
<protein>
    <submittedName>
        <fullName evidence="6">Uncharacterized protein</fullName>
    </submittedName>
</protein>
<keyword evidence="3 5" id="KW-1133">Transmembrane helix</keyword>
<name>A0ABR3BPD4_9TREE</name>
<feature type="transmembrane region" description="Helical" evidence="5">
    <location>
        <begin position="45"/>
        <end position="66"/>
    </location>
</feature>
<gene>
    <name evidence="6" type="ORF">I308_104084</name>
</gene>
<feature type="transmembrane region" description="Helical" evidence="5">
    <location>
        <begin position="155"/>
        <end position="175"/>
    </location>
</feature>
<sequence length="305" mass="34023">MSGGDYLNFSPYGYTPAGWVCVTFIILFVTLACVHTALGVKFKYWIVFPTLIFGCLLEIIGWAGRYWSDQNVLYNPPFLMQIITLIIAPVFFSAWCYTILGMGINTLGQQYSFFCPKWYIVIFVTCDFISLVLQAIGGGWAASVDPPTPKTPTNIMVGGIVFQLVSMIVFVGLAVDFMQRAMRRRAYKGRGGEEVEMLPSTPELEMGMGKEEMYGAYAVARVTRAEEVVKRWRGVMVGTGICSIMIIVRGIYRSVELTQGWDGYLITHEVYQDTLDGIPMITALLATAVLHPGFFLAPRQGWKSA</sequence>
<feature type="transmembrane region" description="Helical" evidence="5">
    <location>
        <begin position="277"/>
        <end position="297"/>
    </location>
</feature>
<feature type="transmembrane region" description="Helical" evidence="5">
    <location>
        <begin position="17"/>
        <end position="38"/>
    </location>
</feature>
<reference evidence="7" key="1">
    <citation type="submission" date="2015-01" db="EMBL/GenBank/DDBJ databases">
        <title>The Genome Sequence of Cryptococcus gattii MMRL2647.</title>
        <authorList>
            <consortium name="The Broad Institute Genomics Platform"/>
            <person name="Cuomo C."/>
            <person name="Litvintseva A."/>
            <person name="Chen Y."/>
            <person name="Heitman J."/>
            <person name="Sun S."/>
            <person name="Springer D."/>
            <person name="Dromer F."/>
            <person name="Young S."/>
            <person name="Zeng Q."/>
            <person name="Gargeya S."/>
            <person name="Abouelleil A."/>
            <person name="Alvarado L."/>
            <person name="Chapman S.B."/>
            <person name="Gainer-Dewar J."/>
            <person name="Goldberg J."/>
            <person name="Griggs A."/>
            <person name="Gujja S."/>
            <person name="Hansen M."/>
            <person name="Howarth C."/>
            <person name="Imamovic A."/>
            <person name="Larimer J."/>
            <person name="Murphy C."/>
            <person name="Naylor J."/>
            <person name="Pearson M."/>
            <person name="Priest M."/>
            <person name="Roberts A."/>
            <person name="Saif S."/>
            <person name="Shea T."/>
            <person name="Sykes S."/>
            <person name="Wortman J."/>
            <person name="Nusbaum C."/>
            <person name="Birren B."/>
        </authorList>
    </citation>
    <scope>NUCLEOTIDE SEQUENCE [LARGE SCALE GENOMIC DNA]</scope>
    <source>
        <strain evidence="7">IND107</strain>
    </source>
</reference>
<evidence type="ECO:0000256" key="3">
    <source>
        <dbReference type="ARBA" id="ARBA00022989"/>
    </source>
</evidence>
<dbReference type="InterPro" id="IPR007568">
    <property type="entry name" value="RTA1"/>
</dbReference>
<dbReference type="RefSeq" id="XP_066613012.1">
    <property type="nucleotide sequence ID" value="XM_066758564.1"/>
</dbReference>
<evidence type="ECO:0000256" key="5">
    <source>
        <dbReference type="SAM" id="Phobius"/>
    </source>
</evidence>
<dbReference type="Pfam" id="PF04479">
    <property type="entry name" value="RTA1"/>
    <property type="match status" value="1"/>
</dbReference>
<keyword evidence="2 5" id="KW-0812">Transmembrane</keyword>
<feature type="transmembrane region" description="Helical" evidence="5">
    <location>
        <begin position="78"/>
        <end position="97"/>
    </location>
</feature>
<comment type="caution">
    <text evidence="6">The sequence shown here is derived from an EMBL/GenBank/DDBJ whole genome shotgun (WGS) entry which is preliminary data.</text>
</comment>
<dbReference type="PANTHER" id="PTHR31465:SF9">
    <property type="entry name" value="SPHINGOID LONG-CHAIN BASE TRANSPORTER RSB1"/>
    <property type="match status" value="1"/>
</dbReference>
<dbReference type="GeneID" id="91990940"/>
<evidence type="ECO:0000256" key="4">
    <source>
        <dbReference type="ARBA" id="ARBA00023136"/>
    </source>
</evidence>
<reference evidence="6 7" key="2">
    <citation type="submission" date="2024-01" db="EMBL/GenBank/DDBJ databases">
        <title>Comparative genomics of Cryptococcus and Kwoniella reveals pathogenesis evolution and contrasting modes of karyotype evolution via chromosome fusion or intercentromeric recombination.</title>
        <authorList>
            <person name="Coelho M.A."/>
            <person name="David-Palma M."/>
            <person name="Shea T."/>
            <person name="Bowers K."/>
            <person name="Mcginley-Smith S."/>
            <person name="Mohammad A.W."/>
            <person name="Gnirke A."/>
            <person name="Yurkov A.M."/>
            <person name="Nowrousian M."/>
            <person name="Sun S."/>
            <person name="Cuomo C.A."/>
            <person name="Heitman J."/>
        </authorList>
    </citation>
    <scope>NUCLEOTIDE SEQUENCE [LARGE SCALE GENOMIC DNA]</scope>
    <source>
        <strain evidence="6 7">IND107</strain>
    </source>
</reference>
<accession>A0ABR3BPD4</accession>
<organism evidence="6 7">
    <name type="scientific">Cryptococcus tetragattii IND107</name>
    <dbReference type="NCBI Taxonomy" id="1296105"/>
    <lineage>
        <taxon>Eukaryota</taxon>
        <taxon>Fungi</taxon>
        <taxon>Dikarya</taxon>
        <taxon>Basidiomycota</taxon>
        <taxon>Agaricomycotina</taxon>
        <taxon>Tremellomycetes</taxon>
        <taxon>Tremellales</taxon>
        <taxon>Cryptococcaceae</taxon>
        <taxon>Cryptococcus</taxon>
        <taxon>Cryptococcus gattii species complex</taxon>
    </lineage>
</organism>
<evidence type="ECO:0000256" key="1">
    <source>
        <dbReference type="ARBA" id="ARBA00004141"/>
    </source>
</evidence>
<keyword evidence="7" id="KW-1185">Reference proteome</keyword>
<evidence type="ECO:0000313" key="6">
    <source>
        <dbReference type="EMBL" id="KAL0247051.1"/>
    </source>
</evidence>
<proteinExistence type="predicted"/>
<feature type="transmembrane region" description="Helical" evidence="5">
    <location>
        <begin position="118"/>
        <end position="143"/>
    </location>
</feature>
<keyword evidence="4 5" id="KW-0472">Membrane</keyword>
<evidence type="ECO:0000256" key="2">
    <source>
        <dbReference type="ARBA" id="ARBA00022692"/>
    </source>
</evidence>